<keyword evidence="6 8" id="KW-1133">Transmembrane helix</keyword>
<evidence type="ECO:0000256" key="1">
    <source>
        <dbReference type="ARBA" id="ARBA00004651"/>
    </source>
</evidence>
<evidence type="ECO:0000313" key="11">
    <source>
        <dbReference type="Proteomes" id="UP001305702"/>
    </source>
</evidence>
<feature type="transmembrane region" description="Helical" evidence="8">
    <location>
        <begin position="100"/>
        <end position="126"/>
    </location>
</feature>
<dbReference type="InterPro" id="IPR020846">
    <property type="entry name" value="MFS_dom"/>
</dbReference>
<evidence type="ECO:0000256" key="7">
    <source>
        <dbReference type="ARBA" id="ARBA00023136"/>
    </source>
</evidence>
<evidence type="ECO:0000256" key="5">
    <source>
        <dbReference type="ARBA" id="ARBA00022692"/>
    </source>
</evidence>
<dbReference type="EMBL" id="CP130318">
    <property type="protein sequence ID" value="WNQ12836.1"/>
    <property type="molecule type" value="Genomic_DNA"/>
</dbReference>
<keyword evidence="11" id="KW-1185">Reference proteome</keyword>
<accession>A0AA96RGT8</accession>
<dbReference type="GO" id="GO:0022857">
    <property type="term" value="F:transmembrane transporter activity"/>
    <property type="evidence" value="ECO:0007669"/>
    <property type="project" value="InterPro"/>
</dbReference>
<dbReference type="SUPFAM" id="SSF103473">
    <property type="entry name" value="MFS general substrate transporter"/>
    <property type="match status" value="1"/>
</dbReference>
<dbReference type="CDD" id="cd17474">
    <property type="entry name" value="MFS_YfmO_like"/>
    <property type="match status" value="1"/>
</dbReference>
<evidence type="ECO:0000313" key="10">
    <source>
        <dbReference type="EMBL" id="WNQ12836.1"/>
    </source>
</evidence>
<gene>
    <name evidence="10" type="ORF">MJA45_07330</name>
</gene>
<feature type="transmembrane region" description="Helical" evidence="8">
    <location>
        <begin position="345"/>
        <end position="368"/>
    </location>
</feature>
<evidence type="ECO:0000259" key="9">
    <source>
        <dbReference type="PROSITE" id="PS50850"/>
    </source>
</evidence>
<proteinExistence type="inferred from homology"/>
<dbReference type="Proteomes" id="UP001305702">
    <property type="component" value="Chromosome"/>
</dbReference>
<dbReference type="KEGG" id="paun:MJA45_07330"/>
<feature type="transmembrane region" description="Helical" evidence="8">
    <location>
        <begin position="311"/>
        <end position="333"/>
    </location>
</feature>
<keyword evidence="7 8" id="KW-0472">Membrane</keyword>
<dbReference type="InterPro" id="IPR050189">
    <property type="entry name" value="MFS_Efflux_Transporters"/>
</dbReference>
<sequence length="442" mass="47909">MEAGKKWDLISLASIPLIMTLGNSMLIPILPGIRKTLTVTSLQVSLIITVYSLVAIPLIPIAGILSDRLGRKKVIVPSLIIAGLGGALSGYAAWKLNNAYLYILIGRVLQGVGAAGAAPIVMPLVGDMFHRQRDVSSGLGLIETSNTAGKVISPILGSLLASWIWFLPFWAIPVFCLISILMVLFLVRTPKDREAPPVSMGRFWKHLKAIFKQKGRWLYAIFFIGGICMFVVFATLFFLSGMLEEQYGVDGIRKGSILAIPLAALSLTSYFTGRAIGRNKKRMKWLTFLGMLFLTAAVSACGFFHPSLYVLIGLLCLSGIGIGLALPCLDAFLTEGIKKEQRGTITSIYSSIRFAGVAAGPPAASILSDRFSPALMFFAIAAMCLISAVLSLFAIKPGQAPSGKRRARTVTRGRRTGQVIFTSRTGSLRKEVLFIPRRPRRS</sequence>
<keyword evidence="3" id="KW-0813">Transport</keyword>
<feature type="transmembrane region" description="Helical" evidence="8">
    <location>
        <begin position="255"/>
        <end position="273"/>
    </location>
</feature>
<keyword evidence="5 8" id="KW-0812">Transmembrane</keyword>
<organism evidence="10 11">
    <name type="scientific">Paenibacillus aurantius</name>
    <dbReference type="NCBI Taxonomy" id="2918900"/>
    <lineage>
        <taxon>Bacteria</taxon>
        <taxon>Bacillati</taxon>
        <taxon>Bacillota</taxon>
        <taxon>Bacilli</taxon>
        <taxon>Bacillales</taxon>
        <taxon>Paenibacillaceae</taxon>
        <taxon>Paenibacillus</taxon>
    </lineage>
</organism>
<feature type="domain" description="Major facilitator superfamily (MFS) profile" evidence="9">
    <location>
        <begin position="8"/>
        <end position="399"/>
    </location>
</feature>
<evidence type="ECO:0000256" key="8">
    <source>
        <dbReference type="SAM" id="Phobius"/>
    </source>
</evidence>
<dbReference type="InterPro" id="IPR001958">
    <property type="entry name" value="Tet-R_TetA/multi-R_MdtG-like"/>
</dbReference>
<dbReference type="GO" id="GO:0005886">
    <property type="term" value="C:plasma membrane"/>
    <property type="evidence" value="ECO:0007669"/>
    <property type="project" value="UniProtKB-SubCell"/>
</dbReference>
<keyword evidence="4" id="KW-1003">Cell membrane</keyword>
<feature type="transmembrane region" description="Helical" evidence="8">
    <location>
        <begin position="217"/>
        <end position="243"/>
    </location>
</feature>
<comment type="similarity">
    <text evidence="2">Belongs to the major facilitator superfamily. TCR/Tet family.</text>
</comment>
<reference evidence="10 11" key="1">
    <citation type="submission" date="2022-02" db="EMBL/GenBank/DDBJ databases">
        <title>Paenibacillus sp. MBLB1776 Whole Genome Shotgun Sequencing.</title>
        <authorList>
            <person name="Hwang C.Y."/>
            <person name="Cho E.-S."/>
            <person name="Seo M.-J."/>
        </authorList>
    </citation>
    <scope>NUCLEOTIDE SEQUENCE [LARGE SCALE GENOMIC DNA]</scope>
    <source>
        <strain evidence="10 11">MBLB1776</strain>
    </source>
</reference>
<feature type="transmembrane region" description="Helical" evidence="8">
    <location>
        <begin position="285"/>
        <end position="305"/>
    </location>
</feature>
<dbReference type="InterPro" id="IPR005829">
    <property type="entry name" value="Sugar_transporter_CS"/>
</dbReference>
<dbReference type="PROSITE" id="PS00216">
    <property type="entry name" value="SUGAR_TRANSPORT_1"/>
    <property type="match status" value="1"/>
</dbReference>
<feature type="transmembrane region" description="Helical" evidence="8">
    <location>
        <begin position="374"/>
        <end position="395"/>
    </location>
</feature>
<dbReference type="Gene3D" id="1.20.1250.20">
    <property type="entry name" value="MFS general substrate transporter like domains"/>
    <property type="match status" value="1"/>
</dbReference>
<feature type="transmembrane region" description="Helical" evidence="8">
    <location>
        <begin position="170"/>
        <end position="187"/>
    </location>
</feature>
<feature type="transmembrane region" description="Helical" evidence="8">
    <location>
        <begin position="74"/>
        <end position="94"/>
    </location>
</feature>
<feature type="transmembrane region" description="Helical" evidence="8">
    <location>
        <begin position="7"/>
        <end position="30"/>
    </location>
</feature>
<dbReference type="PANTHER" id="PTHR43124:SF3">
    <property type="entry name" value="CHLORAMPHENICOL EFFLUX PUMP RV0191"/>
    <property type="match status" value="1"/>
</dbReference>
<protein>
    <submittedName>
        <fullName evidence="10">MFS transporter</fullName>
    </submittedName>
</protein>
<dbReference type="PROSITE" id="PS00217">
    <property type="entry name" value="SUGAR_TRANSPORT_2"/>
    <property type="match status" value="1"/>
</dbReference>
<evidence type="ECO:0000256" key="6">
    <source>
        <dbReference type="ARBA" id="ARBA00022989"/>
    </source>
</evidence>
<dbReference type="Pfam" id="PF07690">
    <property type="entry name" value="MFS_1"/>
    <property type="match status" value="1"/>
</dbReference>
<dbReference type="InterPro" id="IPR036259">
    <property type="entry name" value="MFS_trans_sf"/>
</dbReference>
<evidence type="ECO:0000256" key="2">
    <source>
        <dbReference type="ARBA" id="ARBA00007520"/>
    </source>
</evidence>
<dbReference type="RefSeq" id="WP_315606615.1">
    <property type="nucleotide sequence ID" value="NZ_CP130318.1"/>
</dbReference>
<name>A0AA96RGT8_9BACL</name>
<feature type="transmembrane region" description="Helical" evidence="8">
    <location>
        <begin position="42"/>
        <end position="62"/>
    </location>
</feature>
<dbReference type="PROSITE" id="PS50850">
    <property type="entry name" value="MFS"/>
    <property type="match status" value="1"/>
</dbReference>
<comment type="subcellular location">
    <subcellularLocation>
        <location evidence="1">Cell membrane</location>
        <topology evidence="1">Multi-pass membrane protein</topology>
    </subcellularLocation>
</comment>
<dbReference type="PANTHER" id="PTHR43124">
    <property type="entry name" value="PURINE EFFLUX PUMP PBUE"/>
    <property type="match status" value="1"/>
</dbReference>
<evidence type="ECO:0000256" key="3">
    <source>
        <dbReference type="ARBA" id="ARBA00022448"/>
    </source>
</evidence>
<dbReference type="InterPro" id="IPR011701">
    <property type="entry name" value="MFS"/>
</dbReference>
<evidence type="ECO:0000256" key="4">
    <source>
        <dbReference type="ARBA" id="ARBA00022475"/>
    </source>
</evidence>
<dbReference type="AlphaFoldDB" id="A0AA96RGT8"/>
<dbReference type="PRINTS" id="PR01035">
    <property type="entry name" value="TCRTETA"/>
</dbReference>